<dbReference type="InParanoid" id="A0A5C7EJU0"/>
<evidence type="ECO:0000256" key="7">
    <source>
        <dbReference type="ARBA" id="ARBA00023159"/>
    </source>
</evidence>
<keyword evidence="6" id="KW-0238">DNA-binding</keyword>
<dbReference type="InterPro" id="IPR007944">
    <property type="entry name" value="FlhC"/>
</dbReference>
<evidence type="ECO:0000256" key="2">
    <source>
        <dbReference type="ARBA" id="ARBA00022723"/>
    </source>
</evidence>
<accession>A0A5C7EJU0</accession>
<evidence type="ECO:0008006" key="11">
    <source>
        <dbReference type="Google" id="ProtNLM"/>
    </source>
</evidence>
<keyword evidence="3" id="KW-1005">Bacterial flagellum biogenesis</keyword>
<protein>
    <recommendedName>
        <fullName evidence="11">Flagellar transcriptional regulator FlhC</fullName>
    </recommendedName>
</protein>
<evidence type="ECO:0000256" key="8">
    <source>
        <dbReference type="ARBA" id="ARBA00023163"/>
    </source>
</evidence>
<evidence type="ECO:0000313" key="9">
    <source>
        <dbReference type="EMBL" id="TXF11610.1"/>
    </source>
</evidence>
<dbReference type="GO" id="GO:1902208">
    <property type="term" value="P:regulation of bacterial-type flagellum assembly"/>
    <property type="evidence" value="ECO:0007669"/>
    <property type="project" value="InterPro"/>
</dbReference>
<dbReference type="EMBL" id="VPFL01000012">
    <property type="protein sequence ID" value="TXF11610.1"/>
    <property type="molecule type" value="Genomic_DNA"/>
</dbReference>
<dbReference type="GO" id="GO:0044781">
    <property type="term" value="P:bacterial-type flagellum organization"/>
    <property type="evidence" value="ECO:0007669"/>
    <property type="project" value="UniProtKB-KW"/>
</dbReference>
<dbReference type="AlphaFoldDB" id="A0A5C7EJU0"/>
<evidence type="ECO:0000256" key="6">
    <source>
        <dbReference type="ARBA" id="ARBA00023125"/>
    </source>
</evidence>
<dbReference type="GO" id="GO:0046872">
    <property type="term" value="F:metal ion binding"/>
    <property type="evidence" value="ECO:0007669"/>
    <property type="project" value="UniProtKB-KW"/>
</dbReference>
<keyword evidence="8" id="KW-0804">Transcription</keyword>
<keyword evidence="1" id="KW-0963">Cytoplasm</keyword>
<dbReference type="Pfam" id="PF05280">
    <property type="entry name" value="FlhC"/>
    <property type="match status" value="1"/>
</dbReference>
<name>A0A5C7EJU0_9PROT</name>
<evidence type="ECO:0000256" key="1">
    <source>
        <dbReference type="ARBA" id="ARBA00022490"/>
    </source>
</evidence>
<gene>
    <name evidence="9" type="ORF">FR698_09730</name>
</gene>
<keyword evidence="5" id="KW-0805">Transcription regulation</keyword>
<dbReference type="GO" id="GO:0045893">
    <property type="term" value="P:positive regulation of DNA-templated transcription"/>
    <property type="evidence" value="ECO:0007669"/>
    <property type="project" value="InterPro"/>
</dbReference>
<proteinExistence type="predicted"/>
<evidence type="ECO:0000256" key="5">
    <source>
        <dbReference type="ARBA" id="ARBA00023015"/>
    </source>
</evidence>
<dbReference type="GO" id="GO:0003677">
    <property type="term" value="F:DNA binding"/>
    <property type="evidence" value="ECO:0007669"/>
    <property type="project" value="UniProtKB-KW"/>
</dbReference>
<evidence type="ECO:0000313" key="10">
    <source>
        <dbReference type="Proteomes" id="UP000321201"/>
    </source>
</evidence>
<evidence type="ECO:0000256" key="4">
    <source>
        <dbReference type="ARBA" id="ARBA00022833"/>
    </source>
</evidence>
<reference evidence="9 10" key="1">
    <citation type="submission" date="2019-08" db="EMBL/GenBank/DDBJ databases">
        <title>Pelomicrobium methylotrophicum gen. nov., sp. nov. a moderately thermophilic, facultatively anaerobic, lithoautotrophic and methylotrophic bacterium isolated from a terrestrial mud volcano.</title>
        <authorList>
            <person name="Slobodkina G.B."/>
            <person name="Merkel A.Y."/>
            <person name="Slobodkin A.I."/>
        </authorList>
    </citation>
    <scope>NUCLEOTIDE SEQUENCE [LARGE SCALE GENOMIC DNA]</scope>
    <source>
        <strain evidence="9 10">SM250</strain>
    </source>
</reference>
<organism evidence="9 10">
    <name type="scientific">Pelomicrobium methylotrophicum</name>
    <dbReference type="NCBI Taxonomy" id="2602750"/>
    <lineage>
        <taxon>Bacteria</taxon>
        <taxon>Pseudomonadati</taxon>
        <taxon>Pseudomonadota</taxon>
        <taxon>Hydrogenophilia</taxon>
        <taxon>Hydrogenophilia incertae sedis</taxon>
        <taxon>Pelomicrobium</taxon>
    </lineage>
</organism>
<dbReference type="SUPFAM" id="SSF160930">
    <property type="entry name" value="FlhC-like"/>
    <property type="match status" value="1"/>
</dbReference>
<evidence type="ECO:0000256" key="3">
    <source>
        <dbReference type="ARBA" id="ARBA00022795"/>
    </source>
</evidence>
<keyword evidence="10" id="KW-1185">Reference proteome</keyword>
<sequence>MTAANDRAVSMARMMARLGARASTISSNTGLSTVAARRIYLHETGRRPPSGQHPSSYEWLESPVARVHSSLYLSFFEPRHRAGLDVCQAAVLAYADYMHAVEPEIELDFERAFFISKLLICSVGKSGRDGFQRRPCVRCGALYYVGQPQAARRQYVCPVCTGRAAAALSIRRRQN</sequence>
<comment type="caution">
    <text evidence="9">The sequence shown here is derived from an EMBL/GenBank/DDBJ whole genome shotgun (WGS) entry which is preliminary data.</text>
</comment>
<dbReference type="Proteomes" id="UP000321201">
    <property type="component" value="Unassembled WGS sequence"/>
</dbReference>
<dbReference type="RefSeq" id="WP_147800009.1">
    <property type="nucleotide sequence ID" value="NZ_VPFL01000012.1"/>
</dbReference>
<keyword evidence="7" id="KW-0010">Activator</keyword>
<keyword evidence="2" id="KW-0479">Metal-binding</keyword>
<keyword evidence="4" id="KW-0862">Zinc</keyword>